<protein>
    <submittedName>
        <fullName evidence="2">Uncharacterized protein</fullName>
    </submittedName>
</protein>
<dbReference type="AlphaFoldDB" id="A0AAV8WWC8"/>
<feature type="compositionally biased region" description="Polar residues" evidence="1">
    <location>
        <begin position="42"/>
        <end position="56"/>
    </location>
</feature>
<proteinExistence type="predicted"/>
<evidence type="ECO:0000313" key="3">
    <source>
        <dbReference type="Proteomes" id="UP001162156"/>
    </source>
</evidence>
<gene>
    <name evidence="2" type="ORF">NQ314_017316</name>
</gene>
<evidence type="ECO:0000313" key="2">
    <source>
        <dbReference type="EMBL" id="KAJ8929951.1"/>
    </source>
</evidence>
<dbReference type="Proteomes" id="UP001162156">
    <property type="component" value="Unassembled WGS sequence"/>
</dbReference>
<name>A0AAV8WWC8_9CUCU</name>
<feature type="compositionally biased region" description="Acidic residues" evidence="1">
    <location>
        <begin position="1"/>
        <end position="10"/>
    </location>
</feature>
<evidence type="ECO:0000256" key="1">
    <source>
        <dbReference type="SAM" id="MobiDB-lite"/>
    </source>
</evidence>
<organism evidence="2 3">
    <name type="scientific">Rhamnusium bicolor</name>
    <dbReference type="NCBI Taxonomy" id="1586634"/>
    <lineage>
        <taxon>Eukaryota</taxon>
        <taxon>Metazoa</taxon>
        <taxon>Ecdysozoa</taxon>
        <taxon>Arthropoda</taxon>
        <taxon>Hexapoda</taxon>
        <taxon>Insecta</taxon>
        <taxon>Pterygota</taxon>
        <taxon>Neoptera</taxon>
        <taxon>Endopterygota</taxon>
        <taxon>Coleoptera</taxon>
        <taxon>Polyphaga</taxon>
        <taxon>Cucujiformia</taxon>
        <taxon>Chrysomeloidea</taxon>
        <taxon>Cerambycidae</taxon>
        <taxon>Lepturinae</taxon>
        <taxon>Rhagiini</taxon>
        <taxon>Rhamnusium</taxon>
    </lineage>
</organism>
<dbReference type="EMBL" id="JANEYF010004833">
    <property type="protein sequence ID" value="KAJ8929951.1"/>
    <property type="molecule type" value="Genomic_DNA"/>
</dbReference>
<accession>A0AAV8WWC8</accession>
<feature type="region of interest" description="Disordered" evidence="1">
    <location>
        <begin position="1"/>
        <end position="56"/>
    </location>
</feature>
<keyword evidence="3" id="KW-1185">Reference proteome</keyword>
<sequence>MADTAAENEADSGSGVATTQATPDGLSTHEEDGEQNEAERVTGSNTNYDSSESTNRCNRCDFEGNNQAALTAHITQAHRRNQVVAMEVENNNPPPRSVAPKNV</sequence>
<reference evidence="2" key="1">
    <citation type="journal article" date="2023" name="Insect Mol. Biol.">
        <title>Genome sequencing provides insights into the evolution of gene families encoding plant cell wall-degrading enzymes in longhorned beetles.</title>
        <authorList>
            <person name="Shin N.R."/>
            <person name="Okamura Y."/>
            <person name="Kirsch R."/>
            <person name="Pauchet Y."/>
        </authorList>
    </citation>
    <scope>NUCLEOTIDE SEQUENCE</scope>
    <source>
        <strain evidence="2">RBIC_L_NR</strain>
    </source>
</reference>
<comment type="caution">
    <text evidence="2">The sequence shown here is derived from an EMBL/GenBank/DDBJ whole genome shotgun (WGS) entry which is preliminary data.</text>
</comment>